<feature type="compositionally biased region" description="Basic residues" evidence="1">
    <location>
        <begin position="76"/>
        <end position="95"/>
    </location>
</feature>
<comment type="caution">
    <text evidence="2">The sequence shown here is derived from an EMBL/GenBank/DDBJ whole genome shotgun (WGS) entry which is preliminary data.</text>
</comment>
<evidence type="ECO:0000313" key="2">
    <source>
        <dbReference type="EMBL" id="PWZ16722.1"/>
    </source>
</evidence>
<dbReference type="EMBL" id="NCVQ01000007">
    <property type="protein sequence ID" value="PWZ16722.1"/>
    <property type="molecule type" value="Genomic_DNA"/>
</dbReference>
<accession>A0A3L6E728</accession>
<sequence>MTILARGKAPLRRDPSSTQGVSRLAATMTERRGKKTQALGTRQRRERRVTRSSRDQDAAAWTRAEGPGRRGSSAPHRSRRAHGAKKLGAARRWRTQRAEEGRRAERKRSRAGWSRAQRWSREIDRACIASGKIPGRDWILLPASRKIRGRRTSQRKRSAMAGASIRRGHGRGQAPAAGEAEGHGSRELDRRAELMRMVHLCTQRRTLKLIKNLICMADDVL</sequence>
<evidence type="ECO:0000256" key="1">
    <source>
        <dbReference type="SAM" id="MobiDB-lite"/>
    </source>
</evidence>
<name>A0A3L6E728_MAIZE</name>
<gene>
    <name evidence="2" type="ORF">Zm00014a_034854</name>
</gene>
<organism evidence="2">
    <name type="scientific">Zea mays</name>
    <name type="common">Maize</name>
    <dbReference type="NCBI Taxonomy" id="4577"/>
    <lineage>
        <taxon>Eukaryota</taxon>
        <taxon>Viridiplantae</taxon>
        <taxon>Streptophyta</taxon>
        <taxon>Embryophyta</taxon>
        <taxon>Tracheophyta</taxon>
        <taxon>Spermatophyta</taxon>
        <taxon>Magnoliopsida</taxon>
        <taxon>Liliopsida</taxon>
        <taxon>Poales</taxon>
        <taxon>Poaceae</taxon>
        <taxon>PACMAD clade</taxon>
        <taxon>Panicoideae</taxon>
        <taxon>Andropogonodae</taxon>
        <taxon>Andropogoneae</taxon>
        <taxon>Tripsacinae</taxon>
        <taxon>Zea</taxon>
    </lineage>
</organism>
<protein>
    <submittedName>
        <fullName evidence="2">Uncharacterized protein</fullName>
    </submittedName>
</protein>
<dbReference type="AlphaFoldDB" id="A0A3L6E728"/>
<feature type="region of interest" description="Disordered" evidence="1">
    <location>
        <begin position="148"/>
        <end position="186"/>
    </location>
</feature>
<proteinExistence type="predicted"/>
<feature type="compositionally biased region" description="Basic residues" evidence="1">
    <location>
        <begin position="42"/>
        <end position="51"/>
    </location>
</feature>
<feature type="region of interest" description="Disordered" evidence="1">
    <location>
        <begin position="1"/>
        <end position="114"/>
    </location>
</feature>
<feature type="compositionally biased region" description="Basic residues" evidence="1">
    <location>
        <begin position="148"/>
        <end position="158"/>
    </location>
</feature>
<reference evidence="2" key="1">
    <citation type="journal article" date="2018" name="Nat. Genet.">
        <title>Extensive intraspecific gene order and gene structural variations between Mo17 and other maize genomes.</title>
        <authorList>
            <person name="Sun S."/>
            <person name="Zhou Y."/>
            <person name="Chen J."/>
            <person name="Shi J."/>
            <person name="Zhao H."/>
            <person name="Zhao H."/>
            <person name="Song W."/>
            <person name="Zhang M."/>
            <person name="Cui Y."/>
            <person name="Dong X."/>
            <person name="Liu H."/>
            <person name="Ma X."/>
            <person name="Jiao Y."/>
            <person name="Wang B."/>
            <person name="Wei X."/>
            <person name="Stein J.C."/>
            <person name="Glaubitz J.C."/>
            <person name="Lu F."/>
            <person name="Yu G."/>
            <person name="Liang C."/>
            <person name="Fengler K."/>
            <person name="Li B."/>
            <person name="Rafalski A."/>
            <person name="Schnable P.S."/>
            <person name="Ware D.H."/>
            <person name="Buckler E.S."/>
            <person name="Lai J."/>
        </authorList>
    </citation>
    <scope>NUCLEOTIDE SEQUENCE [LARGE SCALE GENOMIC DNA]</scope>
    <source>
        <tissue evidence="2">Seedling</tissue>
    </source>
</reference>
<dbReference type="Proteomes" id="UP000251960">
    <property type="component" value="Chromosome 6"/>
</dbReference>